<dbReference type="Pfam" id="PF05638">
    <property type="entry name" value="T6SS_HCP"/>
    <property type="match status" value="1"/>
</dbReference>
<dbReference type="InterPro" id="IPR036624">
    <property type="entry name" value="Hcp1-lik_sf"/>
</dbReference>
<dbReference type="EMBL" id="JFGV01000043">
    <property type="protein sequence ID" value="EYU14582.1"/>
    <property type="molecule type" value="Genomic_DNA"/>
</dbReference>
<dbReference type="GeneID" id="45657041"/>
<evidence type="ECO:0000313" key="1">
    <source>
        <dbReference type="EMBL" id="EYU14582.1"/>
    </source>
</evidence>
<gene>
    <name evidence="1" type="ORF">BA1DRAFT_02867</name>
</gene>
<protein>
    <submittedName>
        <fullName evidence="1">Type VI secretion system effector, Hcp1 family</fullName>
    </submittedName>
</protein>
<dbReference type="NCBIfam" id="TIGR03344">
    <property type="entry name" value="VI_effect_Hcp1"/>
    <property type="match status" value="1"/>
</dbReference>
<reference evidence="1 2" key="1">
    <citation type="submission" date="2014-03" db="EMBL/GenBank/DDBJ databases">
        <title>Draft Genome of Photorhabdus luminescens BA1, an Egyptian Isolate.</title>
        <authorList>
            <person name="Ghazal S."/>
            <person name="Hurst S.G.IV."/>
            <person name="Morris K."/>
            <person name="Thomas K."/>
            <person name="Tisa L.S."/>
        </authorList>
    </citation>
    <scope>NUCLEOTIDE SEQUENCE [LARGE SCALE GENOMIC DNA]</scope>
    <source>
        <strain evidence="1 2">BA1</strain>
    </source>
</reference>
<dbReference type="InterPro" id="IPR052947">
    <property type="entry name" value="T6SS_Hcp1_domain"/>
</dbReference>
<dbReference type="PANTHER" id="PTHR34319:SF6">
    <property type="entry name" value="MAJOR EXPORTED PROTEIN"/>
    <property type="match status" value="1"/>
</dbReference>
<dbReference type="AlphaFoldDB" id="A0A022PEK1"/>
<dbReference type="SUPFAM" id="SSF141452">
    <property type="entry name" value="Hcp1-like"/>
    <property type="match status" value="1"/>
</dbReference>
<name>A0A022PEK1_9GAMM</name>
<dbReference type="PATRIC" id="fig|1393736.3.peg.2936"/>
<dbReference type="RefSeq" id="WP_036780207.1">
    <property type="nucleotide sequence ID" value="NZ_CAWLTM010000072.1"/>
</dbReference>
<dbReference type="Proteomes" id="UP000023464">
    <property type="component" value="Unassembled WGS sequence"/>
</dbReference>
<dbReference type="Gene3D" id="2.30.110.20">
    <property type="entry name" value="Hcp1-like"/>
    <property type="match status" value="1"/>
</dbReference>
<evidence type="ECO:0000313" key="2">
    <source>
        <dbReference type="Proteomes" id="UP000023464"/>
    </source>
</evidence>
<dbReference type="InterPro" id="IPR008514">
    <property type="entry name" value="T6SS_Hcp"/>
</dbReference>
<organism evidence="1 2">
    <name type="scientific">Photorhabdus aegyptia</name>
    <dbReference type="NCBI Taxonomy" id="2805098"/>
    <lineage>
        <taxon>Bacteria</taxon>
        <taxon>Pseudomonadati</taxon>
        <taxon>Pseudomonadota</taxon>
        <taxon>Gammaproteobacteria</taxon>
        <taxon>Enterobacterales</taxon>
        <taxon>Morganellaceae</taxon>
        <taxon>Photorhabdus</taxon>
    </lineage>
</organism>
<comment type="caution">
    <text evidence="1">The sequence shown here is derived from an EMBL/GenBank/DDBJ whole genome shotgun (WGS) entry which is preliminary data.</text>
</comment>
<keyword evidence="2" id="KW-1185">Reference proteome</keyword>
<proteinExistence type="predicted"/>
<sequence>MPTPCYISITGKTQGNITAGSFTAESVGNIYVQGHEDEMLVQAFDHVVTVPTDPQSGQPSGQRAHKPFRFTVALNKSVPLLYNALASGEMLTSVVLKWYRTSVEGKQEHFFTTQLEDATIIDIDCNMPHCQDPTKAEFTQLVRVSLSYRKINWEHTTAGTSGADDWRAPIVA</sequence>
<accession>A0A022PEK1</accession>
<dbReference type="PANTHER" id="PTHR34319">
    <property type="entry name" value="MAJOR EXPORTED PROTEIN"/>
    <property type="match status" value="1"/>
</dbReference>